<dbReference type="EMBL" id="JADCNL010000006">
    <property type="protein sequence ID" value="KAG0476521.1"/>
    <property type="molecule type" value="Genomic_DNA"/>
</dbReference>
<reference evidence="1 2" key="1">
    <citation type="journal article" date="2020" name="Nat. Food">
        <title>A phased Vanilla planifolia genome enables genetic improvement of flavour and production.</title>
        <authorList>
            <person name="Hasing T."/>
            <person name="Tang H."/>
            <person name="Brym M."/>
            <person name="Khazi F."/>
            <person name="Huang T."/>
            <person name="Chambers A.H."/>
        </authorList>
    </citation>
    <scope>NUCLEOTIDE SEQUENCE [LARGE SCALE GENOMIC DNA]</scope>
    <source>
        <tissue evidence="1">Leaf</tissue>
    </source>
</reference>
<sequence length="154" mass="17475">MKFPQTKQETKNDAQGTANTVLHVGRGQRGGAGWLDLGRDYLILCLLFCFPFSPSHPLHQVVLLHPDMPIDHTDGQHFRRKFLERRTVVMAGTLLQRLAWLVHDSCDFWGSFNKAEAGVAYILRTVQNAVVRNAHGKEAKSQASLWVTKITHRF</sequence>
<protein>
    <submittedName>
        <fullName evidence="1">Uncharacterized protein</fullName>
    </submittedName>
</protein>
<gene>
    <name evidence="1" type="ORF">HPP92_013362</name>
</gene>
<dbReference type="AlphaFoldDB" id="A0A835QSW3"/>
<accession>A0A835QSW3</accession>
<dbReference type="Proteomes" id="UP000636800">
    <property type="component" value="Chromosome 6"/>
</dbReference>
<name>A0A835QSW3_VANPL</name>
<evidence type="ECO:0000313" key="2">
    <source>
        <dbReference type="Proteomes" id="UP000636800"/>
    </source>
</evidence>
<evidence type="ECO:0000313" key="1">
    <source>
        <dbReference type="EMBL" id="KAG0476521.1"/>
    </source>
</evidence>
<proteinExistence type="predicted"/>
<keyword evidence="2" id="KW-1185">Reference proteome</keyword>
<organism evidence="1 2">
    <name type="scientific">Vanilla planifolia</name>
    <name type="common">Vanilla</name>
    <dbReference type="NCBI Taxonomy" id="51239"/>
    <lineage>
        <taxon>Eukaryota</taxon>
        <taxon>Viridiplantae</taxon>
        <taxon>Streptophyta</taxon>
        <taxon>Embryophyta</taxon>
        <taxon>Tracheophyta</taxon>
        <taxon>Spermatophyta</taxon>
        <taxon>Magnoliopsida</taxon>
        <taxon>Liliopsida</taxon>
        <taxon>Asparagales</taxon>
        <taxon>Orchidaceae</taxon>
        <taxon>Vanilloideae</taxon>
        <taxon>Vanilleae</taxon>
        <taxon>Vanilla</taxon>
    </lineage>
</organism>
<dbReference type="OrthoDB" id="732292at2759"/>
<comment type="caution">
    <text evidence="1">The sequence shown here is derived from an EMBL/GenBank/DDBJ whole genome shotgun (WGS) entry which is preliminary data.</text>
</comment>